<keyword evidence="9" id="KW-1185">Reference proteome</keyword>
<gene>
    <name evidence="8" type="ORF">GOB93_14680</name>
</gene>
<feature type="transmembrane region" description="Helical" evidence="6">
    <location>
        <begin position="180"/>
        <end position="203"/>
    </location>
</feature>
<proteinExistence type="predicted"/>
<evidence type="ECO:0000313" key="9">
    <source>
        <dbReference type="Proteomes" id="UP000635278"/>
    </source>
</evidence>
<sequence>MIALGGVIGAGLFVGSSAAIAAAGPGVLLTFVFTGALVVMVMRVLGEMLLARPGLGSFVDYIREGCGHRAGFVAGWLYWGFWVVTTGSEAIAGAILLQDWLSLPVWLMATLLVAAIALINLTAVGVFGEFEFWLSLIKVVSIAGFCTLGLLYLTGLLGGHPAPLATFAGHGGILPHGIDALAAVLPTVLFSMVGCEIATVAAAESHDAPRNLSRVTRTIGTRITAFYILSILLILSIKPWNEIAPGQSPFVLAMDVIGVPGAATLIRLVVLSAVISCLNSSLFVTARTLRNLAHHGEAPALFARLAKNGAPRAAVTVSGIIGLLAAFSSILAPGTVFAFLVGATGAVMLFIYLMIVIAHLRMRLTAQKTGAGWSASAVPFFPVANWLAIAAVLIVIIAMALEPSQRITLLASLGSTALTAFIWKFTPAARTEKT</sequence>
<dbReference type="PROSITE" id="PS00218">
    <property type="entry name" value="AMINO_ACID_PERMEASE_1"/>
    <property type="match status" value="1"/>
</dbReference>
<feature type="transmembrane region" description="Helical" evidence="6">
    <location>
        <begin position="224"/>
        <end position="241"/>
    </location>
</feature>
<feature type="transmembrane region" description="Helical" evidence="6">
    <location>
        <begin position="407"/>
        <end position="426"/>
    </location>
</feature>
<keyword evidence="5 6" id="KW-0472">Membrane</keyword>
<evidence type="ECO:0000256" key="2">
    <source>
        <dbReference type="ARBA" id="ARBA00022448"/>
    </source>
</evidence>
<keyword evidence="3 6" id="KW-0812">Transmembrane</keyword>
<protein>
    <submittedName>
        <fullName evidence="8">Amino acid permease</fullName>
    </submittedName>
</protein>
<accession>A0ABX0JV51</accession>
<comment type="caution">
    <text evidence="8">The sequence shown here is derived from an EMBL/GenBank/DDBJ whole genome shotgun (WGS) entry which is preliminary data.</text>
</comment>
<reference evidence="8 9" key="1">
    <citation type="journal article" date="2020" name="Int. J. Syst. Evol. Microbiol.">
        <title>Novel acetic acid bacteria from cider fermentations: Acetobacter conturbans sp. nov. and Acetobacter fallax sp. nov.</title>
        <authorList>
            <person name="Sombolestani A.S."/>
            <person name="Cleenwerck I."/>
            <person name="Cnockaert M."/>
            <person name="Borremans W."/>
            <person name="Wieme A.D."/>
            <person name="De Vuyst L."/>
            <person name="Vandamme P."/>
        </authorList>
    </citation>
    <scope>NUCLEOTIDE SEQUENCE [LARGE SCALE GENOMIC DNA]</scope>
    <source>
        <strain evidence="8 9">LMG 30640</strain>
    </source>
</reference>
<dbReference type="Proteomes" id="UP000635278">
    <property type="component" value="Unassembled WGS sequence"/>
</dbReference>
<feature type="transmembrane region" description="Helical" evidence="6">
    <location>
        <begin position="261"/>
        <end position="284"/>
    </location>
</feature>
<feature type="transmembrane region" description="Helical" evidence="6">
    <location>
        <begin position="31"/>
        <end position="51"/>
    </location>
</feature>
<evidence type="ECO:0000259" key="7">
    <source>
        <dbReference type="Pfam" id="PF00324"/>
    </source>
</evidence>
<evidence type="ECO:0000256" key="3">
    <source>
        <dbReference type="ARBA" id="ARBA00022692"/>
    </source>
</evidence>
<dbReference type="PIRSF" id="PIRSF006060">
    <property type="entry name" value="AA_transporter"/>
    <property type="match status" value="1"/>
</dbReference>
<keyword evidence="2" id="KW-0813">Transport</keyword>
<keyword evidence="4 6" id="KW-1133">Transmembrane helix</keyword>
<feature type="transmembrane region" description="Helical" evidence="6">
    <location>
        <begin position="103"/>
        <end position="127"/>
    </location>
</feature>
<dbReference type="InterPro" id="IPR004840">
    <property type="entry name" value="Amino_acid_permease_CS"/>
</dbReference>
<feature type="transmembrane region" description="Helical" evidence="6">
    <location>
        <begin position="72"/>
        <end position="97"/>
    </location>
</feature>
<dbReference type="Pfam" id="PF00324">
    <property type="entry name" value="AA_permease"/>
    <property type="match status" value="1"/>
</dbReference>
<evidence type="ECO:0000256" key="4">
    <source>
        <dbReference type="ARBA" id="ARBA00022989"/>
    </source>
</evidence>
<comment type="subcellular location">
    <subcellularLocation>
        <location evidence="1">Membrane</location>
        <topology evidence="1">Multi-pass membrane protein</topology>
    </subcellularLocation>
</comment>
<evidence type="ECO:0000256" key="1">
    <source>
        <dbReference type="ARBA" id="ARBA00004141"/>
    </source>
</evidence>
<evidence type="ECO:0000256" key="5">
    <source>
        <dbReference type="ARBA" id="ARBA00023136"/>
    </source>
</evidence>
<feature type="transmembrane region" description="Helical" evidence="6">
    <location>
        <begin position="313"/>
        <end position="331"/>
    </location>
</feature>
<organism evidence="8 9">
    <name type="scientific">Acetobacter musti</name>
    <dbReference type="NCBI Taxonomy" id="864732"/>
    <lineage>
        <taxon>Bacteria</taxon>
        <taxon>Pseudomonadati</taxon>
        <taxon>Pseudomonadota</taxon>
        <taxon>Alphaproteobacteria</taxon>
        <taxon>Acetobacterales</taxon>
        <taxon>Acetobacteraceae</taxon>
        <taxon>Acetobacter</taxon>
    </lineage>
</organism>
<evidence type="ECO:0000256" key="6">
    <source>
        <dbReference type="SAM" id="Phobius"/>
    </source>
</evidence>
<dbReference type="EMBL" id="WOTB01000021">
    <property type="protein sequence ID" value="NHN85878.1"/>
    <property type="molecule type" value="Genomic_DNA"/>
</dbReference>
<feature type="transmembrane region" description="Helical" evidence="6">
    <location>
        <begin position="337"/>
        <end position="360"/>
    </location>
</feature>
<feature type="transmembrane region" description="Helical" evidence="6">
    <location>
        <begin position="380"/>
        <end position="401"/>
    </location>
</feature>
<feature type="domain" description="Amino acid permease/ SLC12A" evidence="7">
    <location>
        <begin position="1"/>
        <end position="406"/>
    </location>
</feature>
<evidence type="ECO:0000313" key="8">
    <source>
        <dbReference type="EMBL" id="NHN85878.1"/>
    </source>
</evidence>
<dbReference type="InterPro" id="IPR004841">
    <property type="entry name" value="AA-permease/SLC12A_dom"/>
</dbReference>
<dbReference type="Gene3D" id="1.20.1740.10">
    <property type="entry name" value="Amino acid/polyamine transporter I"/>
    <property type="match status" value="1"/>
</dbReference>
<feature type="transmembrane region" description="Helical" evidence="6">
    <location>
        <begin position="139"/>
        <end position="160"/>
    </location>
</feature>
<dbReference type="PANTHER" id="PTHR43495">
    <property type="entry name" value="GABA PERMEASE"/>
    <property type="match status" value="1"/>
</dbReference>
<dbReference type="PANTHER" id="PTHR43495:SF5">
    <property type="entry name" value="GAMMA-AMINOBUTYRIC ACID PERMEASE"/>
    <property type="match status" value="1"/>
</dbReference>
<name>A0ABX0JV51_9PROT</name>